<evidence type="ECO:0000313" key="1">
    <source>
        <dbReference type="EMBL" id="MXP76196.1"/>
    </source>
</evidence>
<dbReference type="EMBL" id="WUQX01000001">
    <property type="protein sequence ID" value="MXP76196.1"/>
    <property type="molecule type" value="Genomic_DNA"/>
</dbReference>
<organism evidence="1 2">
    <name type="scientific">Sporofaciens musculi</name>
    <dbReference type="NCBI Taxonomy" id="2681861"/>
    <lineage>
        <taxon>Bacteria</taxon>
        <taxon>Bacillati</taxon>
        <taxon>Bacillota</taxon>
        <taxon>Clostridia</taxon>
        <taxon>Lachnospirales</taxon>
        <taxon>Lachnospiraceae</taxon>
        <taxon>Sporofaciens</taxon>
    </lineage>
</organism>
<proteinExistence type="predicted"/>
<dbReference type="AlphaFoldDB" id="A0A7X3SJC8"/>
<protein>
    <submittedName>
        <fullName evidence="1">Restriction endonuclease</fullName>
    </submittedName>
</protein>
<reference evidence="1 2" key="1">
    <citation type="submission" date="2019-12" db="EMBL/GenBank/DDBJ databases">
        <title>Sporaefaciens musculi gen. nov., sp. nov., a novel bacterium isolated from the caecum of an obese mouse.</title>
        <authorList>
            <person name="Rasmussen T.S."/>
            <person name="Streidl T."/>
            <person name="Hitch T.C.A."/>
            <person name="Wortmann E."/>
            <person name="Deptula P."/>
            <person name="Hansen M."/>
            <person name="Nielsen D.S."/>
            <person name="Clavel T."/>
            <person name="Vogensen F.K."/>
        </authorList>
    </citation>
    <scope>NUCLEOTIDE SEQUENCE [LARGE SCALE GENOMIC DNA]</scope>
    <source>
        <strain evidence="1 2">WCA-9-b2</strain>
    </source>
</reference>
<comment type="caution">
    <text evidence="1">The sequence shown here is derived from an EMBL/GenBank/DDBJ whole genome shotgun (WGS) entry which is preliminary data.</text>
</comment>
<keyword evidence="1" id="KW-0378">Hydrolase</keyword>
<name>A0A7X3SJC8_9FIRM</name>
<dbReference type="Proteomes" id="UP000460412">
    <property type="component" value="Unassembled WGS sequence"/>
</dbReference>
<dbReference type="GO" id="GO:0004519">
    <property type="term" value="F:endonuclease activity"/>
    <property type="evidence" value="ECO:0007669"/>
    <property type="project" value="UniProtKB-KW"/>
</dbReference>
<dbReference type="RefSeq" id="WP_159751355.1">
    <property type="nucleotide sequence ID" value="NZ_CASZNZ010000087.1"/>
</dbReference>
<sequence>MKSVLTIEKLIDSAKIFCDIESMENHIQLIGITDGKAVGTYVEHKFQQFLRERYTVEIGSSAKGIDLPGFGIETDIKVTSITQPQSSCPFKNARQKIFGLGYNLLVFVYDKQDTKDSCILRFTHCTFIGKQRTADFTITKRLREMVYDGANKEDIIGFLQDKNVPGDEIIYNELADEILNNPPEQGYLTISNALQWRLQYSRVIGLENHVAGVRNYAW</sequence>
<accession>A0A7X3SJC8</accession>
<keyword evidence="2" id="KW-1185">Reference proteome</keyword>
<keyword evidence="1" id="KW-0540">Nuclease</keyword>
<keyword evidence="1" id="KW-0255">Endonuclease</keyword>
<evidence type="ECO:0000313" key="2">
    <source>
        <dbReference type="Proteomes" id="UP000460412"/>
    </source>
</evidence>
<gene>
    <name evidence="1" type="ORF">GN277_12575</name>
</gene>